<dbReference type="InterPro" id="IPR000843">
    <property type="entry name" value="HTH_LacI"/>
</dbReference>
<gene>
    <name evidence="5" type="ORF">ACFY35_03950</name>
</gene>
<evidence type="ECO:0000256" key="1">
    <source>
        <dbReference type="ARBA" id="ARBA00023015"/>
    </source>
</evidence>
<accession>A0ABW6W7R4</accession>
<dbReference type="Pfam" id="PF00356">
    <property type="entry name" value="LacI"/>
    <property type="match status" value="1"/>
</dbReference>
<organism evidence="5 6">
    <name type="scientific">Paractinoplanes globisporus</name>
    <dbReference type="NCBI Taxonomy" id="113565"/>
    <lineage>
        <taxon>Bacteria</taxon>
        <taxon>Bacillati</taxon>
        <taxon>Actinomycetota</taxon>
        <taxon>Actinomycetes</taxon>
        <taxon>Micromonosporales</taxon>
        <taxon>Micromonosporaceae</taxon>
        <taxon>Paractinoplanes</taxon>
    </lineage>
</organism>
<dbReference type="PROSITE" id="PS00356">
    <property type="entry name" value="HTH_LACI_1"/>
    <property type="match status" value="1"/>
</dbReference>
<comment type="caution">
    <text evidence="5">The sequence shown here is derived from an EMBL/GenBank/DDBJ whole genome shotgun (WGS) entry which is preliminary data.</text>
</comment>
<evidence type="ECO:0000256" key="2">
    <source>
        <dbReference type="ARBA" id="ARBA00023125"/>
    </source>
</evidence>
<keyword evidence="3" id="KW-0804">Transcription</keyword>
<evidence type="ECO:0000313" key="5">
    <source>
        <dbReference type="EMBL" id="MFF5288565.1"/>
    </source>
</evidence>
<evidence type="ECO:0000256" key="3">
    <source>
        <dbReference type="ARBA" id="ARBA00023163"/>
    </source>
</evidence>
<evidence type="ECO:0000313" key="6">
    <source>
        <dbReference type="Proteomes" id="UP001602245"/>
    </source>
</evidence>
<dbReference type="Gene3D" id="3.40.50.2300">
    <property type="match status" value="2"/>
</dbReference>
<dbReference type="CDD" id="cd06267">
    <property type="entry name" value="PBP1_LacI_sugar_binding-like"/>
    <property type="match status" value="1"/>
</dbReference>
<keyword evidence="6" id="KW-1185">Reference proteome</keyword>
<keyword evidence="2 5" id="KW-0238">DNA-binding</keyword>
<dbReference type="RefSeq" id="WP_026205147.1">
    <property type="nucleotide sequence ID" value="NZ_JBIAZU010000001.1"/>
</dbReference>
<dbReference type="GO" id="GO:0003677">
    <property type="term" value="F:DNA binding"/>
    <property type="evidence" value="ECO:0007669"/>
    <property type="project" value="UniProtKB-KW"/>
</dbReference>
<dbReference type="PANTHER" id="PTHR30146:SF138">
    <property type="entry name" value="TRANSCRIPTIONAL REGULATORY PROTEIN"/>
    <property type="match status" value="1"/>
</dbReference>
<dbReference type="InterPro" id="IPR046335">
    <property type="entry name" value="LacI/GalR-like_sensor"/>
</dbReference>
<dbReference type="EMBL" id="JBIAZU010000001">
    <property type="protein sequence ID" value="MFF5288565.1"/>
    <property type="molecule type" value="Genomic_DNA"/>
</dbReference>
<dbReference type="Proteomes" id="UP001602245">
    <property type="component" value="Unassembled WGS sequence"/>
</dbReference>
<dbReference type="CDD" id="cd01392">
    <property type="entry name" value="HTH_LacI"/>
    <property type="match status" value="1"/>
</dbReference>
<reference evidence="5 6" key="1">
    <citation type="submission" date="2024-10" db="EMBL/GenBank/DDBJ databases">
        <title>The Natural Products Discovery Center: Release of the First 8490 Sequenced Strains for Exploring Actinobacteria Biosynthetic Diversity.</title>
        <authorList>
            <person name="Kalkreuter E."/>
            <person name="Kautsar S.A."/>
            <person name="Yang D."/>
            <person name="Bader C.D."/>
            <person name="Teijaro C.N."/>
            <person name="Fluegel L."/>
            <person name="Davis C.M."/>
            <person name="Simpson J.R."/>
            <person name="Lauterbach L."/>
            <person name="Steele A.D."/>
            <person name="Gui C."/>
            <person name="Meng S."/>
            <person name="Li G."/>
            <person name="Viehrig K."/>
            <person name="Ye F."/>
            <person name="Su P."/>
            <person name="Kiefer A.F."/>
            <person name="Nichols A."/>
            <person name="Cepeda A.J."/>
            <person name="Yan W."/>
            <person name="Fan B."/>
            <person name="Jiang Y."/>
            <person name="Adhikari A."/>
            <person name="Zheng C.-J."/>
            <person name="Schuster L."/>
            <person name="Cowan T.M."/>
            <person name="Smanski M.J."/>
            <person name="Chevrette M.G."/>
            <person name="De Carvalho L.P.S."/>
            <person name="Shen B."/>
        </authorList>
    </citation>
    <scope>NUCLEOTIDE SEQUENCE [LARGE SCALE GENOMIC DNA]</scope>
    <source>
        <strain evidence="5 6">NPDC000087</strain>
    </source>
</reference>
<dbReference type="SUPFAM" id="SSF53822">
    <property type="entry name" value="Periplasmic binding protein-like I"/>
    <property type="match status" value="1"/>
</dbReference>
<dbReference type="InterPro" id="IPR010982">
    <property type="entry name" value="Lambda_DNA-bd_dom_sf"/>
</dbReference>
<dbReference type="Gene3D" id="1.10.260.40">
    <property type="entry name" value="lambda repressor-like DNA-binding domains"/>
    <property type="match status" value="1"/>
</dbReference>
<proteinExistence type="predicted"/>
<feature type="domain" description="HTH lacI-type" evidence="4">
    <location>
        <begin position="7"/>
        <end position="63"/>
    </location>
</feature>
<dbReference type="PANTHER" id="PTHR30146">
    <property type="entry name" value="LACI-RELATED TRANSCRIPTIONAL REPRESSOR"/>
    <property type="match status" value="1"/>
</dbReference>
<dbReference type="Pfam" id="PF13377">
    <property type="entry name" value="Peripla_BP_3"/>
    <property type="match status" value="1"/>
</dbReference>
<name>A0ABW6W7R4_9ACTN</name>
<protein>
    <submittedName>
        <fullName evidence="5">LacI family DNA-binding transcriptional regulator</fullName>
    </submittedName>
</protein>
<dbReference type="PROSITE" id="PS50932">
    <property type="entry name" value="HTH_LACI_2"/>
    <property type="match status" value="1"/>
</dbReference>
<dbReference type="SUPFAM" id="SSF47413">
    <property type="entry name" value="lambda repressor-like DNA-binding domains"/>
    <property type="match status" value="1"/>
</dbReference>
<sequence>MSDTRRATLKDVAAASGVSRATVSFVLNETPNQTISPATRERVLRTARDLGYVPHGIARALREGTSRIVVLYIESSLEGNYSRSYIRGLDQELAAHDHVLLVRHGPPTDSATKQVLDAIRPRAVLRFGEIYRTGHELDDVGGGWSDGLAAHATLQVRYLASRGHRQIALAMPPEPPLAEVRLRFANQAAESAGLPPLLSLVVPGPRAAGASAVSAFRAAHPSVTALAGYDDDTALRALTALRDLGLSAPADLGVIGFDDTEYGALTTPALTTVHIDAETHGRRAARTALGLDTAGLSPTHGEVIVRDSA</sequence>
<dbReference type="InterPro" id="IPR028082">
    <property type="entry name" value="Peripla_BP_I"/>
</dbReference>
<evidence type="ECO:0000259" key="4">
    <source>
        <dbReference type="PROSITE" id="PS50932"/>
    </source>
</evidence>
<keyword evidence="1" id="KW-0805">Transcription regulation</keyword>
<dbReference type="SMART" id="SM00354">
    <property type="entry name" value="HTH_LACI"/>
    <property type="match status" value="1"/>
</dbReference>